<sequence length="114" mass="13125">MLPYFTCVFSVMTTGPQTNMDELQMQKQGRRLIFPEPVSDSVKTMCGWEQEKKRLPSIIVEATEATELAEDEGGALRWPPQGQRFFFSQFLICQNYTLHDRDQLFMIGPLSVSE</sequence>
<feature type="domain" description="LBH" evidence="1">
    <location>
        <begin position="31"/>
        <end position="81"/>
    </location>
</feature>
<evidence type="ECO:0000313" key="3">
    <source>
        <dbReference type="Proteomes" id="UP000694580"/>
    </source>
</evidence>
<dbReference type="AlphaFoldDB" id="A0AAY4A5I9"/>
<reference evidence="2" key="3">
    <citation type="submission" date="2025-09" db="UniProtKB">
        <authorList>
            <consortium name="Ensembl"/>
        </authorList>
    </citation>
    <scope>IDENTIFICATION</scope>
</reference>
<dbReference type="Ensembl" id="ENSDCDT00010004647.1">
    <property type="protein sequence ID" value="ENSDCDP00010004488.1"/>
    <property type="gene ID" value="ENSDCDG00010002001.1"/>
</dbReference>
<gene>
    <name evidence="2" type="primary">TIMM8A</name>
</gene>
<evidence type="ECO:0000313" key="2">
    <source>
        <dbReference type="Ensembl" id="ENSDCDP00010004488.1"/>
    </source>
</evidence>
<protein>
    <recommendedName>
        <fullName evidence="1">LBH domain-containing protein</fullName>
    </recommendedName>
</protein>
<accession>A0AAY4A5I9</accession>
<dbReference type="Proteomes" id="UP000694580">
    <property type="component" value="Chromosome 6"/>
</dbReference>
<dbReference type="Pfam" id="PF15317">
    <property type="entry name" value="Lbh"/>
    <property type="match status" value="1"/>
</dbReference>
<keyword evidence="3" id="KW-1185">Reference proteome</keyword>
<proteinExistence type="predicted"/>
<name>A0AAY4A5I9_9TELE</name>
<organism evidence="2 3">
    <name type="scientific">Denticeps clupeoides</name>
    <name type="common">denticle herring</name>
    <dbReference type="NCBI Taxonomy" id="299321"/>
    <lineage>
        <taxon>Eukaryota</taxon>
        <taxon>Metazoa</taxon>
        <taxon>Chordata</taxon>
        <taxon>Craniata</taxon>
        <taxon>Vertebrata</taxon>
        <taxon>Euteleostomi</taxon>
        <taxon>Actinopterygii</taxon>
        <taxon>Neopterygii</taxon>
        <taxon>Teleostei</taxon>
        <taxon>Clupei</taxon>
        <taxon>Clupeiformes</taxon>
        <taxon>Denticipitoidei</taxon>
        <taxon>Denticipitidae</taxon>
        <taxon>Denticeps</taxon>
    </lineage>
</organism>
<reference evidence="2 3" key="1">
    <citation type="submission" date="2020-06" db="EMBL/GenBank/DDBJ databases">
        <authorList>
            <consortium name="Wellcome Sanger Institute Data Sharing"/>
        </authorList>
    </citation>
    <scope>NUCLEOTIDE SEQUENCE [LARGE SCALE GENOMIC DNA]</scope>
</reference>
<reference evidence="2" key="2">
    <citation type="submission" date="2025-08" db="UniProtKB">
        <authorList>
            <consortium name="Ensembl"/>
        </authorList>
    </citation>
    <scope>IDENTIFICATION</scope>
</reference>
<evidence type="ECO:0000259" key="1">
    <source>
        <dbReference type="Pfam" id="PF15317"/>
    </source>
</evidence>
<dbReference type="InterPro" id="IPR038990">
    <property type="entry name" value="LBH_dom"/>
</dbReference>